<dbReference type="RefSeq" id="WP_010579419.1">
    <property type="nucleotide sequence ID" value="NZ_AHYZ01000005.1"/>
</dbReference>
<dbReference type="PANTHER" id="PTHR35527">
    <property type="entry name" value="CHOLOYLGLYCINE HYDROLASE"/>
    <property type="match status" value="1"/>
</dbReference>
<accession>A0A0R2C924</accession>
<evidence type="ECO:0000259" key="3">
    <source>
        <dbReference type="Pfam" id="PF02275"/>
    </source>
</evidence>
<gene>
    <name evidence="4" type="ORF">FD21_GL001933</name>
</gene>
<dbReference type="InterPro" id="IPR052193">
    <property type="entry name" value="Peptidase_C59"/>
</dbReference>
<dbReference type="EMBL" id="AYYX01000071">
    <property type="protein sequence ID" value="KRM84731.1"/>
    <property type="molecule type" value="Genomic_DNA"/>
</dbReference>
<name>A0A0R2C924_9LACO</name>
<dbReference type="Gene3D" id="3.60.60.10">
    <property type="entry name" value="Penicillin V Acylase, Chain A"/>
    <property type="match status" value="1"/>
</dbReference>
<evidence type="ECO:0000256" key="1">
    <source>
        <dbReference type="ARBA" id="ARBA00006625"/>
    </source>
</evidence>
<dbReference type="SUPFAM" id="SSF56235">
    <property type="entry name" value="N-terminal nucleophile aminohydrolases (Ntn hydrolases)"/>
    <property type="match status" value="1"/>
</dbReference>
<dbReference type="GO" id="GO:0016787">
    <property type="term" value="F:hydrolase activity"/>
    <property type="evidence" value="ECO:0007669"/>
    <property type="project" value="UniProtKB-KW"/>
</dbReference>
<sequence length="207" mass="23422">MADVDFAPAKNSDLMKRIASHYTFVDPSGDGIVLEPVNHGRFKVYTSIGVMTNSPEYDWQITNLRNYVQLQGYNVGNPTLAPTLNNSDVLLKQIGYGSGLLGLPGDYTSTSRFVRAAFLSRFIDDFDSQDGINVLFSTYTTVMVPKGVEKVTKTSTDSDSTQYWSGYDLSERTFYIKPYDTNRWTRKKLSDFDQEAHFEISHENIYA</sequence>
<proteinExistence type="inferred from homology"/>
<dbReference type="InterPro" id="IPR029132">
    <property type="entry name" value="CBAH/NAAA_C"/>
</dbReference>
<organism evidence="4 5">
    <name type="scientific">Liquorilactobacillus vini DSM 20605</name>
    <dbReference type="NCBI Taxonomy" id="1133569"/>
    <lineage>
        <taxon>Bacteria</taxon>
        <taxon>Bacillati</taxon>
        <taxon>Bacillota</taxon>
        <taxon>Bacilli</taxon>
        <taxon>Lactobacillales</taxon>
        <taxon>Lactobacillaceae</taxon>
        <taxon>Liquorilactobacillus</taxon>
    </lineage>
</organism>
<dbReference type="PANTHER" id="PTHR35527:SF2">
    <property type="entry name" value="HYDROLASE"/>
    <property type="match status" value="1"/>
</dbReference>
<dbReference type="eggNOG" id="COG3049">
    <property type="taxonomic scope" value="Bacteria"/>
</dbReference>
<evidence type="ECO:0000313" key="4">
    <source>
        <dbReference type="EMBL" id="KRM84731.1"/>
    </source>
</evidence>
<keyword evidence="5" id="KW-1185">Reference proteome</keyword>
<keyword evidence="2 4" id="KW-0378">Hydrolase</keyword>
<comment type="caution">
    <text evidence="4">The sequence shown here is derived from an EMBL/GenBank/DDBJ whole genome shotgun (WGS) entry which is preliminary data.</text>
</comment>
<dbReference type="OrthoDB" id="9794717at2"/>
<dbReference type="InterPro" id="IPR029055">
    <property type="entry name" value="Ntn_hydrolases_N"/>
</dbReference>
<comment type="similarity">
    <text evidence="1">Belongs to the peptidase C59 family.</text>
</comment>
<dbReference type="PATRIC" id="fig|1133569.4.peg.2089"/>
<dbReference type="Pfam" id="PF02275">
    <property type="entry name" value="CBAH"/>
    <property type="match status" value="1"/>
</dbReference>
<feature type="domain" description="Choloylglycine hydrolase/NAAA C-terminal" evidence="3">
    <location>
        <begin position="15"/>
        <end position="190"/>
    </location>
</feature>
<evidence type="ECO:0000256" key="2">
    <source>
        <dbReference type="ARBA" id="ARBA00022801"/>
    </source>
</evidence>
<dbReference type="AlphaFoldDB" id="A0A0R2C924"/>
<dbReference type="Proteomes" id="UP000051576">
    <property type="component" value="Unassembled WGS sequence"/>
</dbReference>
<protein>
    <submittedName>
        <fullName evidence="4">Choloylglycine hydrolase</fullName>
    </submittedName>
</protein>
<evidence type="ECO:0000313" key="5">
    <source>
        <dbReference type="Proteomes" id="UP000051576"/>
    </source>
</evidence>
<reference evidence="4 5" key="1">
    <citation type="journal article" date="2015" name="Genome Announc.">
        <title>Expanding the biotechnology potential of lactobacilli through comparative genomics of 213 strains and associated genera.</title>
        <authorList>
            <person name="Sun Z."/>
            <person name="Harris H.M."/>
            <person name="McCann A."/>
            <person name="Guo C."/>
            <person name="Argimon S."/>
            <person name="Zhang W."/>
            <person name="Yang X."/>
            <person name="Jeffery I.B."/>
            <person name="Cooney J.C."/>
            <person name="Kagawa T.F."/>
            <person name="Liu W."/>
            <person name="Song Y."/>
            <person name="Salvetti E."/>
            <person name="Wrobel A."/>
            <person name="Rasinkangas P."/>
            <person name="Parkhill J."/>
            <person name="Rea M.C."/>
            <person name="O'Sullivan O."/>
            <person name="Ritari J."/>
            <person name="Douillard F.P."/>
            <person name="Paul Ross R."/>
            <person name="Yang R."/>
            <person name="Briner A.E."/>
            <person name="Felis G.E."/>
            <person name="de Vos W.M."/>
            <person name="Barrangou R."/>
            <person name="Klaenhammer T.R."/>
            <person name="Caufield P.W."/>
            <person name="Cui Y."/>
            <person name="Zhang H."/>
            <person name="O'Toole P.W."/>
        </authorList>
    </citation>
    <scope>NUCLEOTIDE SEQUENCE [LARGE SCALE GENOMIC DNA]</scope>
    <source>
        <strain evidence="4 5">DSM 20605</strain>
    </source>
</reference>
<dbReference type="STRING" id="1133569.FD21_GL001933"/>